<comment type="caution">
    <text evidence="1">The sequence shown here is derived from an EMBL/GenBank/DDBJ whole genome shotgun (WGS) entry which is preliminary data.</text>
</comment>
<reference evidence="1 2" key="1">
    <citation type="journal article" date="2024" name="Commun. Biol.">
        <title>Comparative genomic analysis of thermophilic fungi reveals convergent evolutionary adaptations and gene losses.</title>
        <authorList>
            <person name="Steindorff A.S."/>
            <person name="Aguilar-Pontes M.V."/>
            <person name="Robinson A.J."/>
            <person name="Andreopoulos B."/>
            <person name="LaButti K."/>
            <person name="Kuo A."/>
            <person name="Mondo S."/>
            <person name="Riley R."/>
            <person name="Otillar R."/>
            <person name="Haridas S."/>
            <person name="Lipzen A."/>
            <person name="Grimwood J."/>
            <person name="Schmutz J."/>
            <person name="Clum A."/>
            <person name="Reid I.D."/>
            <person name="Moisan M.C."/>
            <person name="Butler G."/>
            <person name="Nguyen T.T.M."/>
            <person name="Dewar K."/>
            <person name="Conant G."/>
            <person name="Drula E."/>
            <person name="Henrissat B."/>
            <person name="Hansel C."/>
            <person name="Singer S."/>
            <person name="Hutchinson M.I."/>
            <person name="de Vries R.P."/>
            <person name="Natvig D.O."/>
            <person name="Powell A.J."/>
            <person name="Tsang A."/>
            <person name="Grigoriev I.V."/>
        </authorList>
    </citation>
    <scope>NUCLEOTIDE SEQUENCE [LARGE SCALE GENOMIC DNA]</scope>
    <source>
        <strain evidence="1 2">ATCC 24622</strain>
    </source>
</reference>
<organism evidence="1 2">
    <name type="scientific">Phialemonium thermophilum</name>
    <dbReference type="NCBI Taxonomy" id="223376"/>
    <lineage>
        <taxon>Eukaryota</taxon>
        <taxon>Fungi</taxon>
        <taxon>Dikarya</taxon>
        <taxon>Ascomycota</taxon>
        <taxon>Pezizomycotina</taxon>
        <taxon>Sordariomycetes</taxon>
        <taxon>Sordariomycetidae</taxon>
        <taxon>Cephalothecales</taxon>
        <taxon>Cephalothecaceae</taxon>
        <taxon>Phialemonium</taxon>
    </lineage>
</organism>
<name>A0ABR3V173_9PEZI</name>
<keyword evidence="2" id="KW-1185">Reference proteome</keyword>
<protein>
    <submittedName>
        <fullName evidence="1">Uncharacterized protein</fullName>
    </submittedName>
</protein>
<sequence>MRLSSALLGPSEKAVVGSTHIVDRPNMGGAASCVLDTERVRVPTFHRHVGMQQVSMITSYVVGAMYRTGKKCTVLHAVHRPQ</sequence>
<gene>
    <name evidence="1" type="ORF">VTK73DRAFT_6172</name>
</gene>
<dbReference type="EMBL" id="JAZHXJ010003475">
    <property type="protein sequence ID" value="KAL1835141.1"/>
    <property type="molecule type" value="Genomic_DNA"/>
</dbReference>
<evidence type="ECO:0000313" key="2">
    <source>
        <dbReference type="Proteomes" id="UP001586593"/>
    </source>
</evidence>
<accession>A0ABR3V173</accession>
<evidence type="ECO:0000313" key="1">
    <source>
        <dbReference type="EMBL" id="KAL1835141.1"/>
    </source>
</evidence>
<dbReference type="Proteomes" id="UP001586593">
    <property type="component" value="Unassembled WGS sequence"/>
</dbReference>
<proteinExistence type="predicted"/>